<keyword evidence="1" id="KW-0677">Repeat</keyword>
<protein>
    <submittedName>
        <fullName evidence="4">Uncharacterized protein</fullName>
    </submittedName>
</protein>
<dbReference type="SMART" id="SM00248">
    <property type="entry name" value="ANK"/>
    <property type="match status" value="11"/>
</dbReference>
<dbReference type="PRINTS" id="PR01415">
    <property type="entry name" value="ANKYRIN"/>
</dbReference>
<dbReference type="AlphaFoldDB" id="A0A819FI29"/>
<name>A0A819FI29_9BILA</name>
<feature type="repeat" description="ANK" evidence="3">
    <location>
        <begin position="189"/>
        <end position="221"/>
    </location>
</feature>
<comment type="caution">
    <text evidence="4">The sequence shown here is derived from an EMBL/GenBank/DDBJ whole genome shotgun (WGS) entry which is preliminary data.</text>
</comment>
<evidence type="ECO:0000313" key="5">
    <source>
        <dbReference type="Proteomes" id="UP000663842"/>
    </source>
</evidence>
<dbReference type="Gene3D" id="1.25.40.20">
    <property type="entry name" value="Ankyrin repeat-containing domain"/>
    <property type="match status" value="5"/>
</dbReference>
<dbReference type="PROSITE" id="PS50088">
    <property type="entry name" value="ANK_REPEAT"/>
    <property type="match status" value="5"/>
</dbReference>
<dbReference type="PANTHER" id="PTHR24198:SF165">
    <property type="entry name" value="ANKYRIN REPEAT-CONTAINING PROTEIN-RELATED"/>
    <property type="match status" value="1"/>
</dbReference>
<evidence type="ECO:0000256" key="2">
    <source>
        <dbReference type="ARBA" id="ARBA00023043"/>
    </source>
</evidence>
<keyword evidence="2 3" id="KW-0040">ANK repeat</keyword>
<sequence length="571" mass="64294">MSDSINNNSSFDLLIRTFYQDDRTQFDIELNHLLDLSRSQDMRLCTEIILQAYKQNELNFLEELLDREVIYSGIPNLTTLHAASGYALSNLVKYLLDERKTDPNQTCTFVKNDQLSGITPLHFACGIGPENLVNETADTVKYLLSSGADVNLVTSRQDTALHWASKFSNEDVVRSLLEYKSNANAINSLQYTPLCEACFYGNFEIVKILVEHGANVNGNQEDERSPVHLVCRGLLSEHNARRTTPLNESVIEKLEKRLEIVKYLYSHGASIDTFDRDGLTPFMYACSSGNYSLAIESGILDIVTLLCNHVAKLDDQKSPSYVTAAAFYGHSEILEKIIQLGLDINEFDQNDDGVIFNPIYACCHCGSVECLQLLLEAKAKIDWKTSQGTNSLHAACYSDKCSVKLVELLCQYGDFDINESTDSGETPLLMAIERNDYDLADYLLRQGALPDRPNHDECYPIHLACFNGQANILYLLLAFNATIEQSNENYPHPLVITTYKRDLECSKLLIESPKCSDRMVREILIESIENGFDELTSEILNLRPHLIPDELKDKMTDTLLALEQLNIDSSI</sequence>
<organism evidence="4 5">
    <name type="scientific">Rotaria magnacalcarata</name>
    <dbReference type="NCBI Taxonomy" id="392030"/>
    <lineage>
        <taxon>Eukaryota</taxon>
        <taxon>Metazoa</taxon>
        <taxon>Spiralia</taxon>
        <taxon>Gnathifera</taxon>
        <taxon>Rotifera</taxon>
        <taxon>Eurotatoria</taxon>
        <taxon>Bdelloidea</taxon>
        <taxon>Philodinida</taxon>
        <taxon>Philodinidae</taxon>
        <taxon>Rotaria</taxon>
    </lineage>
</organism>
<gene>
    <name evidence="4" type="ORF">UXM345_LOCUS8826</name>
</gene>
<dbReference type="PROSITE" id="PS50297">
    <property type="entry name" value="ANK_REP_REGION"/>
    <property type="match status" value="4"/>
</dbReference>
<dbReference type="PANTHER" id="PTHR24198">
    <property type="entry name" value="ANKYRIN REPEAT AND PROTEIN KINASE DOMAIN-CONTAINING PROTEIN"/>
    <property type="match status" value="1"/>
</dbReference>
<reference evidence="4" key="1">
    <citation type="submission" date="2021-02" db="EMBL/GenBank/DDBJ databases">
        <authorList>
            <person name="Nowell W R."/>
        </authorList>
    </citation>
    <scope>NUCLEOTIDE SEQUENCE</scope>
</reference>
<evidence type="ECO:0000256" key="1">
    <source>
        <dbReference type="ARBA" id="ARBA00022737"/>
    </source>
</evidence>
<evidence type="ECO:0000256" key="3">
    <source>
        <dbReference type="PROSITE-ProRule" id="PRU00023"/>
    </source>
</evidence>
<feature type="repeat" description="ANK" evidence="3">
    <location>
        <begin position="156"/>
        <end position="188"/>
    </location>
</feature>
<feature type="repeat" description="ANK" evidence="3">
    <location>
        <begin position="116"/>
        <end position="155"/>
    </location>
</feature>
<dbReference type="InterPro" id="IPR002110">
    <property type="entry name" value="Ankyrin_rpt"/>
</dbReference>
<dbReference type="EMBL" id="CAJOBF010000783">
    <property type="protein sequence ID" value="CAF3869173.1"/>
    <property type="molecule type" value="Genomic_DNA"/>
</dbReference>
<dbReference type="SUPFAM" id="SSF48403">
    <property type="entry name" value="Ankyrin repeat"/>
    <property type="match status" value="2"/>
</dbReference>
<dbReference type="Pfam" id="PF12796">
    <property type="entry name" value="Ank_2"/>
    <property type="match status" value="2"/>
</dbReference>
<evidence type="ECO:0000313" key="4">
    <source>
        <dbReference type="EMBL" id="CAF3869173.1"/>
    </source>
</evidence>
<dbReference type="InterPro" id="IPR036770">
    <property type="entry name" value="Ankyrin_rpt-contain_sf"/>
</dbReference>
<proteinExistence type="predicted"/>
<accession>A0A819FI29</accession>
<dbReference type="Proteomes" id="UP000663842">
    <property type="component" value="Unassembled WGS sequence"/>
</dbReference>
<feature type="repeat" description="ANK" evidence="3">
    <location>
        <begin position="423"/>
        <end position="455"/>
    </location>
</feature>
<feature type="repeat" description="ANK" evidence="3">
    <location>
        <begin position="456"/>
        <end position="488"/>
    </location>
</feature>
<dbReference type="Pfam" id="PF13637">
    <property type="entry name" value="Ank_4"/>
    <property type="match status" value="1"/>
</dbReference>